<dbReference type="SUPFAM" id="SSF48208">
    <property type="entry name" value="Six-hairpin glycosidases"/>
    <property type="match status" value="1"/>
</dbReference>
<sequence>MNRMKNLFTLLTLLLWTLVACSNDSAADEKPGSGGTDIPAGNLPMQNVARAIELIDNAVECYFTGTGMAMSRYYNPYTGNRSSELGSVWMYTSSIEAVNAAMKAMKTGQAKGETALYDSHFNRYKELLTQLYDNLEYYAGTFTLTSYTQTKQWTVYGVNRGNDKGAAQVEGILNVYDDQMWLVRELLESYHITGEQRYLEKAEYLMEYVLDGWDCTLDEQGNPLGGITWGPGYLTKHSCSNGPIVSPLVWLHEIYKGKSDEVTYGYVAADNSRKLRTEKKSDYYLGFAKAVYDWQKKYLLRPDGVYDDMMGGYDSPDIKYVTIDGERYRTGSKLRDRVGPAITYNSGTMLSGAAALLS</sequence>
<organism evidence="2">
    <name type="scientific">Phocaeicola dorei</name>
    <dbReference type="NCBI Taxonomy" id="357276"/>
    <lineage>
        <taxon>Bacteria</taxon>
        <taxon>Pseudomonadati</taxon>
        <taxon>Bacteroidota</taxon>
        <taxon>Bacteroidia</taxon>
        <taxon>Bacteroidales</taxon>
        <taxon>Bacteroidaceae</taxon>
        <taxon>Phocaeicola</taxon>
    </lineage>
</organism>
<keyword evidence="2" id="KW-0378">Hydrolase</keyword>
<feature type="chain" id="PRO_5024789474" evidence="1">
    <location>
        <begin position="27"/>
        <end position="358"/>
    </location>
</feature>
<name>A0A642PLE0_9BACT</name>
<proteinExistence type="predicted"/>
<evidence type="ECO:0000313" key="2">
    <source>
        <dbReference type="EMBL" id="KAA5377480.1"/>
    </source>
</evidence>
<dbReference type="EMBL" id="VVZE01000234">
    <property type="protein sequence ID" value="KAA5377480.1"/>
    <property type="molecule type" value="Genomic_DNA"/>
</dbReference>
<feature type="non-terminal residue" evidence="2">
    <location>
        <position position="358"/>
    </location>
</feature>
<dbReference type="GO" id="GO:0005975">
    <property type="term" value="P:carbohydrate metabolic process"/>
    <property type="evidence" value="ECO:0007669"/>
    <property type="project" value="InterPro"/>
</dbReference>
<protein>
    <submittedName>
        <fullName evidence="2">Hydrolase</fullName>
    </submittedName>
</protein>
<dbReference type="PROSITE" id="PS51257">
    <property type="entry name" value="PROKAR_LIPOPROTEIN"/>
    <property type="match status" value="1"/>
</dbReference>
<feature type="signal peptide" evidence="1">
    <location>
        <begin position="1"/>
        <end position="26"/>
    </location>
</feature>
<dbReference type="Gene3D" id="1.50.10.20">
    <property type="match status" value="1"/>
</dbReference>
<dbReference type="InterPro" id="IPR005198">
    <property type="entry name" value="Glyco_hydro_76"/>
</dbReference>
<dbReference type="InterPro" id="IPR053169">
    <property type="entry name" value="MUG_Protein"/>
</dbReference>
<comment type="caution">
    <text evidence="2">The sequence shown here is derived from an EMBL/GenBank/DDBJ whole genome shotgun (WGS) entry which is preliminary data.</text>
</comment>
<dbReference type="RefSeq" id="WP_149943243.1">
    <property type="nucleotide sequence ID" value="NZ_VVZE01000234.1"/>
</dbReference>
<dbReference type="AlphaFoldDB" id="A0A642PLE0"/>
<evidence type="ECO:0000256" key="1">
    <source>
        <dbReference type="SAM" id="SignalP"/>
    </source>
</evidence>
<keyword evidence="1" id="KW-0732">Signal</keyword>
<gene>
    <name evidence="2" type="ORF">F2Y44_24260</name>
</gene>
<dbReference type="PANTHER" id="PTHR47791">
    <property type="entry name" value="MEIOTICALLY UP-REGULATED GENE 191 PROTEIN"/>
    <property type="match status" value="1"/>
</dbReference>
<dbReference type="Pfam" id="PF03663">
    <property type="entry name" value="Glyco_hydro_76"/>
    <property type="match status" value="1"/>
</dbReference>
<reference evidence="2" key="1">
    <citation type="journal article" date="2019" name="Nat. Med.">
        <title>A library of human gut bacterial isolates paired with longitudinal multiomics data enables mechanistic microbiome research.</title>
        <authorList>
            <person name="Poyet M."/>
            <person name="Groussin M."/>
            <person name="Gibbons S.M."/>
            <person name="Avila-Pacheco J."/>
            <person name="Jiang X."/>
            <person name="Kearney S.M."/>
            <person name="Perrotta A.R."/>
            <person name="Berdy B."/>
            <person name="Zhao S."/>
            <person name="Lieberman T.D."/>
            <person name="Swanson P.K."/>
            <person name="Smith M."/>
            <person name="Roesemann S."/>
            <person name="Alexander J.E."/>
            <person name="Rich S.A."/>
            <person name="Livny J."/>
            <person name="Vlamakis H."/>
            <person name="Clish C."/>
            <person name="Bullock K."/>
            <person name="Deik A."/>
            <person name="Scott J."/>
            <person name="Pierce K.A."/>
            <person name="Xavier R.J."/>
            <person name="Alm E.J."/>
        </authorList>
    </citation>
    <scope>NUCLEOTIDE SEQUENCE [LARGE SCALE GENOMIC DNA]</scope>
    <source>
        <strain evidence="2">BIOML-A8</strain>
    </source>
</reference>
<accession>A0A642PLE0</accession>
<dbReference type="PANTHER" id="PTHR47791:SF3">
    <property type="entry name" value="MEIOTICALLY UP-REGULATED GENE 191 PROTEIN"/>
    <property type="match status" value="1"/>
</dbReference>
<dbReference type="GO" id="GO:0016787">
    <property type="term" value="F:hydrolase activity"/>
    <property type="evidence" value="ECO:0007669"/>
    <property type="project" value="UniProtKB-KW"/>
</dbReference>
<dbReference type="InterPro" id="IPR008928">
    <property type="entry name" value="6-hairpin_glycosidase_sf"/>
</dbReference>